<evidence type="ECO:0000313" key="4">
    <source>
        <dbReference type="Proteomes" id="UP001232493"/>
    </source>
</evidence>
<dbReference type="Gene3D" id="3.30.70.270">
    <property type="match status" value="1"/>
</dbReference>
<dbReference type="InterPro" id="IPR000160">
    <property type="entry name" value="GGDEF_dom"/>
</dbReference>
<dbReference type="RefSeq" id="WP_281000356.1">
    <property type="nucleotide sequence ID" value="NZ_CP069362.1"/>
</dbReference>
<reference evidence="3 4" key="1">
    <citation type="submission" date="2021-02" db="EMBL/GenBank/DDBJ databases">
        <title>Characterization of Marinitoga sp. nov. str. BP5-C20A.</title>
        <authorList>
            <person name="Erauso G."/>
            <person name="Postec A."/>
        </authorList>
    </citation>
    <scope>NUCLEOTIDE SEQUENCE [LARGE SCALE GENOMIC DNA]</scope>
    <source>
        <strain evidence="3 4">BP5-C20A</strain>
    </source>
</reference>
<evidence type="ECO:0000313" key="3">
    <source>
        <dbReference type="EMBL" id="WGS65696.1"/>
    </source>
</evidence>
<dbReference type="PROSITE" id="PS50887">
    <property type="entry name" value="GGDEF"/>
    <property type="match status" value="1"/>
</dbReference>
<dbReference type="SUPFAM" id="SSF55073">
    <property type="entry name" value="Nucleotide cyclase"/>
    <property type="match status" value="1"/>
</dbReference>
<keyword evidence="1" id="KW-0812">Transmembrane</keyword>
<dbReference type="PANTHER" id="PTHR45138:SF6">
    <property type="entry name" value="DIGUANYLATE CYCLASE DGCN"/>
    <property type="match status" value="1"/>
</dbReference>
<dbReference type="NCBIfam" id="TIGR00254">
    <property type="entry name" value="GGDEF"/>
    <property type="match status" value="1"/>
</dbReference>
<dbReference type="InterPro" id="IPR029787">
    <property type="entry name" value="Nucleotide_cyclase"/>
</dbReference>
<keyword evidence="1" id="KW-0472">Membrane</keyword>
<dbReference type="InterPro" id="IPR043128">
    <property type="entry name" value="Rev_trsase/Diguanyl_cyclase"/>
</dbReference>
<proteinExistence type="predicted"/>
<dbReference type="EMBL" id="CP069362">
    <property type="protein sequence ID" value="WGS65696.1"/>
    <property type="molecule type" value="Genomic_DNA"/>
</dbReference>
<dbReference type="Proteomes" id="UP001232493">
    <property type="component" value="Chromosome"/>
</dbReference>
<keyword evidence="4" id="KW-1185">Reference proteome</keyword>
<feature type="transmembrane region" description="Helical" evidence="1">
    <location>
        <begin position="12"/>
        <end position="45"/>
    </location>
</feature>
<dbReference type="SUPFAM" id="SSF55781">
    <property type="entry name" value="GAF domain-like"/>
    <property type="match status" value="1"/>
</dbReference>
<feature type="transmembrane region" description="Helical" evidence="1">
    <location>
        <begin position="65"/>
        <end position="87"/>
    </location>
</feature>
<feature type="transmembrane region" description="Helical" evidence="1">
    <location>
        <begin position="148"/>
        <end position="167"/>
    </location>
</feature>
<dbReference type="InterPro" id="IPR050469">
    <property type="entry name" value="Diguanylate_Cyclase"/>
</dbReference>
<accession>A0ABY8PSS7</accession>
<dbReference type="InterPro" id="IPR029016">
    <property type="entry name" value="GAF-like_dom_sf"/>
</dbReference>
<feature type="domain" description="GGDEF" evidence="2">
    <location>
        <begin position="428"/>
        <end position="547"/>
    </location>
</feature>
<dbReference type="Gene3D" id="3.30.450.40">
    <property type="match status" value="1"/>
</dbReference>
<keyword evidence="1" id="KW-1133">Transmembrane helix</keyword>
<evidence type="ECO:0000256" key="1">
    <source>
        <dbReference type="SAM" id="Phobius"/>
    </source>
</evidence>
<name>A0ABY8PSS7_9BACT</name>
<feature type="transmembrane region" description="Helical" evidence="1">
    <location>
        <begin position="179"/>
        <end position="197"/>
    </location>
</feature>
<dbReference type="CDD" id="cd01949">
    <property type="entry name" value="GGDEF"/>
    <property type="match status" value="1"/>
</dbReference>
<dbReference type="Pfam" id="PF00990">
    <property type="entry name" value="GGDEF"/>
    <property type="match status" value="1"/>
</dbReference>
<sequence length="547" mass="64875">MHNHNYIRKIIFDSLIVFLLFIYFPFHLNFQILNLLTVLLITFISDNIDVKWKNNSRLVSNVPGFLVAYLHGPQYIFAASLITLFRLNERNYLKRIRKFLVYFFMYYGSYIIVNFFDLNIYMKLFLYISLSKILNSLLVDITKFDIKLFAIEYVFFIASLPSIYLHLLSQNTIVKYYFLSQNLIFLGIYYFITKYLYEKEEEKIKNKRLNRFNEIMLEFSNLLYSYSIKASKEFILNEAAKFLNKKFGYKYVLISEIDYANDIIKRISYAGFSKEEFEKLKNRKVYASEIINEVFKNDYRYGEVYFIPNMAEKLNKNDYFIFEQNINANNIKNKDYMWNKNDLLAIALKNKNNDLIGYISCDSPENGLRPTREDMQILSVLAKIVSMILVHGEHFKEIKKMSETDYLTGLYNSSKLNKDLQMYEREKNLISLAFIDLDNFKKINDKYGHLKGDSLLKEFSNILKNSIRSNDKAYRYGGDEFIIIFEGINKFEARNIIKRIKKNLTRTGLKFSVGIEDNNKTNINILIKNADKKAYTAKNKGKNKIIY</sequence>
<evidence type="ECO:0000259" key="2">
    <source>
        <dbReference type="PROSITE" id="PS50887"/>
    </source>
</evidence>
<organism evidence="3 4">
    <name type="scientific">Marinitoga aeolica</name>
    <dbReference type="NCBI Taxonomy" id="2809031"/>
    <lineage>
        <taxon>Bacteria</taxon>
        <taxon>Thermotogati</taxon>
        <taxon>Thermotogota</taxon>
        <taxon>Thermotogae</taxon>
        <taxon>Petrotogales</taxon>
        <taxon>Petrotogaceae</taxon>
        <taxon>Marinitoga</taxon>
    </lineage>
</organism>
<dbReference type="PANTHER" id="PTHR45138">
    <property type="entry name" value="REGULATORY COMPONENTS OF SENSORY TRANSDUCTION SYSTEM"/>
    <property type="match status" value="1"/>
</dbReference>
<gene>
    <name evidence="3" type="ORF">JRV97_03855</name>
</gene>
<dbReference type="SMART" id="SM00267">
    <property type="entry name" value="GGDEF"/>
    <property type="match status" value="1"/>
</dbReference>
<feature type="transmembrane region" description="Helical" evidence="1">
    <location>
        <begin position="99"/>
        <end position="118"/>
    </location>
</feature>
<protein>
    <submittedName>
        <fullName evidence="3">GGDEF domain-containing protein</fullName>
    </submittedName>
</protein>